<accession>A0ABS9A8Y7</accession>
<dbReference type="EMBL" id="JABFTX010000006">
    <property type="protein sequence ID" value="MCE8005293.1"/>
    <property type="molecule type" value="Genomic_DNA"/>
</dbReference>
<feature type="transmembrane region" description="Helical" evidence="1">
    <location>
        <begin position="20"/>
        <end position="43"/>
    </location>
</feature>
<reference evidence="2 3" key="1">
    <citation type="journal article" date="2021" name="Front. Microbiol.">
        <title>Aerobic Denitrification and Heterotrophic Sulfur Oxidation in the Genus Halomonas Revealed by Six Novel Species Characterizations and Genome-Based Analysis.</title>
        <authorList>
            <person name="Wang L."/>
            <person name="Shao Z."/>
        </authorList>
    </citation>
    <scope>NUCLEOTIDE SEQUENCE [LARGE SCALE GENOMIC DNA]</scope>
    <source>
        <strain evidence="2 3">MCCC 1A11081</strain>
    </source>
</reference>
<keyword evidence="1" id="KW-0472">Membrane</keyword>
<proteinExistence type="predicted"/>
<gene>
    <name evidence="2" type="ORF">HOP53_20885</name>
</gene>
<keyword evidence="1" id="KW-1133">Transmembrane helix</keyword>
<comment type="caution">
    <text evidence="2">The sequence shown here is derived from an EMBL/GenBank/DDBJ whole genome shotgun (WGS) entry which is preliminary data.</text>
</comment>
<organism evidence="2 3">
    <name type="scientific">Billgrantia ethanolica</name>
    <dbReference type="NCBI Taxonomy" id="2733486"/>
    <lineage>
        <taxon>Bacteria</taxon>
        <taxon>Pseudomonadati</taxon>
        <taxon>Pseudomonadota</taxon>
        <taxon>Gammaproteobacteria</taxon>
        <taxon>Oceanospirillales</taxon>
        <taxon>Halomonadaceae</taxon>
        <taxon>Billgrantia</taxon>
    </lineage>
</organism>
<keyword evidence="1" id="KW-0812">Transmembrane</keyword>
<evidence type="ECO:0000313" key="3">
    <source>
        <dbReference type="Proteomes" id="UP001320168"/>
    </source>
</evidence>
<feature type="transmembrane region" description="Helical" evidence="1">
    <location>
        <begin position="105"/>
        <end position="124"/>
    </location>
</feature>
<sequence>MSRSRHAWYDPRRWPPLVVFVFVLLVVYMLSGLIASIGLRMAGSLRAWQSVMDSAAPLLLGWRVVLYGAITWLWLHRWKPRVMTRIANDKDGGLMARHKLKRLEFASAGFILVLELISVTKWLGGI</sequence>
<evidence type="ECO:0000256" key="1">
    <source>
        <dbReference type="SAM" id="Phobius"/>
    </source>
</evidence>
<keyword evidence="3" id="KW-1185">Reference proteome</keyword>
<dbReference type="Proteomes" id="UP001320168">
    <property type="component" value="Unassembled WGS sequence"/>
</dbReference>
<protein>
    <submittedName>
        <fullName evidence="2">Uncharacterized protein</fullName>
    </submittedName>
</protein>
<evidence type="ECO:0000313" key="2">
    <source>
        <dbReference type="EMBL" id="MCE8005293.1"/>
    </source>
</evidence>
<feature type="transmembrane region" description="Helical" evidence="1">
    <location>
        <begin position="55"/>
        <end position="75"/>
    </location>
</feature>
<name>A0ABS9A8Y7_9GAMM</name>
<dbReference type="RefSeq" id="WP_234271797.1">
    <property type="nucleotide sequence ID" value="NZ_JABFTX010000006.1"/>
</dbReference>